<reference evidence="2 3" key="1">
    <citation type="submission" date="2023-01" db="EMBL/GenBank/DDBJ databases">
        <title>Novel diversity within Roseofilum (Cyanobacteria; Desertifilaceae) from marine benthic mats with descriptions of four novel species.</title>
        <authorList>
            <person name="Wang Y."/>
            <person name="Berthold D.E."/>
            <person name="Hu J."/>
            <person name="Lefler F.W."/>
            <person name="Laughinghouse H.D. IV."/>
        </authorList>
    </citation>
    <scope>NUCLEOTIDE SEQUENCE [LARGE SCALE GENOMIC DNA]</scope>
    <source>
        <strain evidence="2 3">BLCC-M143</strain>
    </source>
</reference>
<keyword evidence="1" id="KW-0472">Membrane</keyword>
<accession>A0ABT7BZN5</accession>
<keyword evidence="1" id="KW-1133">Transmembrane helix</keyword>
<proteinExistence type="predicted"/>
<feature type="transmembrane region" description="Helical" evidence="1">
    <location>
        <begin position="442"/>
        <end position="464"/>
    </location>
</feature>
<protein>
    <recommendedName>
        <fullName evidence="4">CorA-like Mg2+ transporter protein</fullName>
    </recommendedName>
</protein>
<evidence type="ECO:0000313" key="3">
    <source>
        <dbReference type="Proteomes" id="UP001232992"/>
    </source>
</evidence>
<sequence length="470" mass="54689">MTDLFYPNLDVFVYSLREGLGYSNSDIQENQRLFWQLLPEELQEQRETSFTQEENTATPHYLELLELNESREPVRHFKQEKQEHSESPPIQGYYYPVRLWDTYGLMLDCYLANAEPIATANVFPETEHFPGKSSIQRLNNYAQKILDRANTSTTYTSELYLGKTWIVSGGVSSNTNLENLVNELCQGLELGNIDSKHCQWGEFLGVDCCEVYQQPPQWKERDKEIHVLFFFFPNLEKFGEFSGFYKTWMELFHYHHKMNWAYWQTRDLKRKMMAGYGESFAIAKTLRDLSLSQLEEKLQKTTETLSDYVDNLSYLGIQPHTIKTNLTNYQSCLQELQKKSQTDLPFLAKFSDNVKKKYLPQIERDRQSLSQGLRVLENLLQSIRSKIQLEQTKSDRELNETLKVLQVFGAGLAVSSITATLVSTQVKEPTRSPAPELPGWPFWYAILWTVVMGCFATIGVVLGFKRKRKK</sequence>
<dbReference type="Proteomes" id="UP001232992">
    <property type="component" value="Unassembled WGS sequence"/>
</dbReference>
<name>A0ABT7BZN5_9CYAN</name>
<evidence type="ECO:0000313" key="2">
    <source>
        <dbReference type="EMBL" id="MDJ1183728.1"/>
    </source>
</evidence>
<evidence type="ECO:0000256" key="1">
    <source>
        <dbReference type="SAM" id="Phobius"/>
    </source>
</evidence>
<keyword evidence="3" id="KW-1185">Reference proteome</keyword>
<dbReference type="EMBL" id="JAQOSQ010000009">
    <property type="protein sequence ID" value="MDJ1183728.1"/>
    <property type="molecule type" value="Genomic_DNA"/>
</dbReference>
<evidence type="ECO:0008006" key="4">
    <source>
        <dbReference type="Google" id="ProtNLM"/>
    </source>
</evidence>
<gene>
    <name evidence="2" type="ORF">PMH09_11065</name>
</gene>
<dbReference type="RefSeq" id="WP_283758380.1">
    <property type="nucleotide sequence ID" value="NZ_JAQOSQ010000009.1"/>
</dbReference>
<keyword evidence="1" id="KW-0812">Transmembrane</keyword>
<organism evidence="2 3">
    <name type="scientific">Roseofilum casamattae BLCC-M143</name>
    <dbReference type="NCBI Taxonomy" id="3022442"/>
    <lineage>
        <taxon>Bacteria</taxon>
        <taxon>Bacillati</taxon>
        <taxon>Cyanobacteriota</taxon>
        <taxon>Cyanophyceae</taxon>
        <taxon>Desertifilales</taxon>
        <taxon>Desertifilaceae</taxon>
        <taxon>Roseofilum</taxon>
        <taxon>Roseofilum casamattae</taxon>
    </lineage>
</organism>
<comment type="caution">
    <text evidence="2">The sequence shown here is derived from an EMBL/GenBank/DDBJ whole genome shotgun (WGS) entry which is preliminary data.</text>
</comment>